<feature type="compositionally biased region" description="Polar residues" evidence="1">
    <location>
        <begin position="442"/>
        <end position="458"/>
    </location>
</feature>
<dbReference type="Proteomes" id="UP001234581">
    <property type="component" value="Unassembled WGS sequence"/>
</dbReference>
<dbReference type="GeneID" id="83217997"/>
<accession>A0AAD7XTF7</accession>
<keyword evidence="4" id="KW-1185">Reference proteome</keyword>
<keyword evidence="2" id="KW-0472">Membrane</keyword>
<reference evidence="3 4" key="1">
    <citation type="submission" date="2023-03" db="EMBL/GenBank/DDBJ databases">
        <title>Genome sequence of Lichtheimia ornata CBS 291.66.</title>
        <authorList>
            <person name="Mohabir J.T."/>
            <person name="Shea T.P."/>
            <person name="Kurbessoian T."/>
            <person name="Berby B."/>
            <person name="Fontaine J."/>
            <person name="Livny J."/>
            <person name="Gnirke A."/>
            <person name="Stajich J.E."/>
            <person name="Cuomo C.A."/>
        </authorList>
    </citation>
    <scope>NUCLEOTIDE SEQUENCE [LARGE SCALE GENOMIC DNA]</scope>
    <source>
        <strain evidence="3">CBS 291.66</strain>
    </source>
</reference>
<evidence type="ECO:0000313" key="3">
    <source>
        <dbReference type="EMBL" id="KAJ8653795.1"/>
    </source>
</evidence>
<feature type="compositionally biased region" description="Basic and acidic residues" evidence="1">
    <location>
        <begin position="757"/>
        <end position="785"/>
    </location>
</feature>
<evidence type="ECO:0000256" key="2">
    <source>
        <dbReference type="SAM" id="Phobius"/>
    </source>
</evidence>
<sequence length="890" mass="99654">MLLQYTLQTILILPSTAALLLAVCLLSLQLFVVPLHFLPDAVVTRLRRSRASHCNSLVSTDASLVKSYDYVIVGGVCVYALQNPKASILLLEPPLEYRSLIFTFFAGLDLGVHHNVPYFRAYPFYRSTSAAELGRGSPHVRRIISTFQLLIDELAQDLAAHEDLSNPAVKLPCYRIVQRVQPSCMKSMLPHRTAFPIQYSLLRKAPHLKVLLGVDSVAWLTNTRDQRLAIQVQIQNQGNTLEPHIAEEQFEKYHDDQDFEPSSLEPPTLIRQRFLAFRRMNEECDEDSCPMWTFDTADEFNSEAKADDALAVQILVGFDNASATTATKSNSRSSMEDDVTPSCDQEFFDTATCFKVAPLTHVSEGWIGLEIEQTVFCNNDDPSLMLSDNDEEEDSDSDQEEQQHQRPQQQQQQHPLTHWGFEMIQRVFDSLNSDGIVDIHSDTASTMGGPSPHQSPGLSPSDKDSFQYSCDMTSNSLRHSEMSQPRAKIHKPSTSFLIVNKHPGSSSLDGGRGGLPSYLARIWNIIFEYMDDTKAADVSKLLADPKSASTAYPFSAKFATLLGRSQRHHQENDTAVEDQHHPPSSLPMDDDNDDDEEATTANREPAILKISHSGQAPTTTMHYRSSLDDQHEVHESDDNSTELEGDEHHRRYSTSDSSEDEDNALNNVQQALGYYASDAYVVADNHVDDQDDDEEEEPAVDQYHERLLPVMDDDDANAMYTSDLPLDDDDNDPPVDDEEQEIAIQQDVPVMEEEDESRPLTNDHHDSDDVGDAKDGEELHEEDVAKVTTSNKPDGMETDTEYFSDAAPIMEPEDEGPTEMIPKETTQPNPDEEESQPAEEKETKHDDVPAAAAAAEEHEEEEKVEQKPLDVQTGGKKKKKAKKGKKRNAV</sequence>
<feature type="compositionally biased region" description="Polar residues" evidence="1">
    <location>
        <begin position="612"/>
        <end position="623"/>
    </location>
</feature>
<feature type="region of interest" description="Disordered" evidence="1">
    <location>
        <begin position="565"/>
        <end position="662"/>
    </location>
</feature>
<name>A0AAD7XTF7_9FUNG</name>
<feature type="compositionally biased region" description="Acidic residues" evidence="1">
    <location>
        <begin position="689"/>
        <end position="699"/>
    </location>
</feature>
<comment type="caution">
    <text evidence="3">The sequence shown here is derived from an EMBL/GenBank/DDBJ whole genome shotgun (WGS) entry which is preliminary data.</text>
</comment>
<feature type="compositionally biased region" description="Basic and acidic residues" evidence="1">
    <location>
        <begin position="838"/>
        <end position="848"/>
    </location>
</feature>
<protein>
    <submittedName>
        <fullName evidence="3">Uncharacterized protein</fullName>
    </submittedName>
</protein>
<evidence type="ECO:0000256" key="1">
    <source>
        <dbReference type="SAM" id="MobiDB-lite"/>
    </source>
</evidence>
<keyword evidence="2" id="KW-0812">Transmembrane</keyword>
<evidence type="ECO:0000313" key="4">
    <source>
        <dbReference type="Proteomes" id="UP001234581"/>
    </source>
</evidence>
<feature type="region of interest" description="Disordered" evidence="1">
    <location>
        <begin position="380"/>
        <end position="414"/>
    </location>
</feature>
<proteinExistence type="predicted"/>
<feature type="compositionally biased region" description="Basic residues" evidence="1">
    <location>
        <begin position="875"/>
        <end position="890"/>
    </location>
</feature>
<feature type="compositionally biased region" description="Acidic residues" evidence="1">
    <location>
        <begin position="588"/>
        <end position="598"/>
    </location>
</feature>
<gene>
    <name evidence="3" type="ORF">O0I10_010594</name>
</gene>
<dbReference type="EMBL" id="JARTCD010000072">
    <property type="protein sequence ID" value="KAJ8653795.1"/>
    <property type="molecule type" value="Genomic_DNA"/>
</dbReference>
<feature type="compositionally biased region" description="Acidic residues" evidence="1">
    <location>
        <begin position="725"/>
        <end position="741"/>
    </location>
</feature>
<dbReference type="RefSeq" id="XP_058338709.1">
    <property type="nucleotide sequence ID" value="XM_058490573.1"/>
</dbReference>
<organism evidence="3 4">
    <name type="scientific">Lichtheimia ornata</name>
    <dbReference type="NCBI Taxonomy" id="688661"/>
    <lineage>
        <taxon>Eukaryota</taxon>
        <taxon>Fungi</taxon>
        <taxon>Fungi incertae sedis</taxon>
        <taxon>Mucoromycota</taxon>
        <taxon>Mucoromycotina</taxon>
        <taxon>Mucoromycetes</taxon>
        <taxon>Mucorales</taxon>
        <taxon>Lichtheimiaceae</taxon>
        <taxon>Lichtheimia</taxon>
    </lineage>
</organism>
<feature type="compositionally biased region" description="Basic and acidic residues" evidence="1">
    <location>
        <begin position="568"/>
        <end position="581"/>
    </location>
</feature>
<feature type="transmembrane region" description="Helical" evidence="2">
    <location>
        <begin position="12"/>
        <end position="38"/>
    </location>
</feature>
<dbReference type="AlphaFoldDB" id="A0AAD7XTF7"/>
<feature type="region of interest" description="Disordered" evidence="1">
    <location>
        <begin position="439"/>
        <end position="467"/>
    </location>
</feature>
<feature type="compositionally biased region" description="Acidic residues" evidence="1">
    <location>
        <begin position="388"/>
        <end position="400"/>
    </location>
</feature>
<keyword evidence="2" id="KW-1133">Transmembrane helix</keyword>
<feature type="region of interest" description="Disordered" evidence="1">
    <location>
        <begin position="688"/>
        <end position="890"/>
    </location>
</feature>
<feature type="compositionally biased region" description="Low complexity" evidence="1">
    <location>
        <begin position="405"/>
        <end position="414"/>
    </location>
</feature>
<feature type="compositionally biased region" description="Basic and acidic residues" evidence="1">
    <location>
        <begin position="625"/>
        <end position="637"/>
    </location>
</feature>